<comment type="cofactor">
    <cofactor evidence="1">
        <name>pyridoxal 5'-phosphate</name>
        <dbReference type="ChEBI" id="CHEBI:597326"/>
    </cofactor>
</comment>
<dbReference type="PANTHER" id="PTHR11808">
    <property type="entry name" value="TRANS-SULFURATION ENZYME FAMILY MEMBER"/>
    <property type="match status" value="1"/>
</dbReference>
<feature type="non-terminal residue" evidence="3">
    <location>
        <position position="1"/>
    </location>
</feature>
<accession>T1BPP5</accession>
<evidence type="ECO:0000256" key="2">
    <source>
        <dbReference type="ARBA" id="ARBA00022898"/>
    </source>
</evidence>
<dbReference type="InterPro" id="IPR015421">
    <property type="entry name" value="PyrdxlP-dep_Trfase_major"/>
</dbReference>
<dbReference type="GO" id="GO:0005737">
    <property type="term" value="C:cytoplasm"/>
    <property type="evidence" value="ECO:0007669"/>
    <property type="project" value="TreeGrafter"/>
</dbReference>
<dbReference type="Gene3D" id="3.90.1150.10">
    <property type="entry name" value="Aspartate Aminotransferase, domain 1"/>
    <property type="match status" value="1"/>
</dbReference>
<evidence type="ECO:0000313" key="3">
    <source>
        <dbReference type="EMBL" id="EQD55214.1"/>
    </source>
</evidence>
<organism evidence="3">
    <name type="scientific">mine drainage metagenome</name>
    <dbReference type="NCBI Taxonomy" id="410659"/>
    <lineage>
        <taxon>unclassified sequences</taxon>
        <taxon>metagenomes</taxon>
        <taxon>ecological metagenomes</taxon>
    </lineage>
</organism>
<dbReference type="GO" id="GO:0019346">
    <property type="term" value="P:transsulfuration"/>
    <property type="evidence" value="ECO:0007669"/>
    <property type="project" value="InterPro"/>
</dbReference>
<dbReference type="InterPro" id="IPR015422">
    <property type="entry name" value="PyrdxlP-dep_Trfase_small"/>
</dbReference>
<dbReference type="InterPro" id="IPR015424">
    <property type="entry name" value="PyrdxlP-dep_Trfase"/>
</dbReference>
<dbReference type="SUPFAM" id="SSF53383">
    <property type="entry name" value="PLP-dependent transferases"/>
    <property type="match status" value="1"/>
</dbReference>
<proteinExistence type="predicted"/>
<reference evidence="3" key="1">
    <citation type="submission" date="2013-08" db="EMBL/GenBank/DDBJ databases">
        <authorList>
            <person name="Mendez C."/>
            <person name="Richter M."/>
            <person name="Ferrer M."/>
            <person name="Sanchez J."/>
        </authorList>
    </citation>
    <scope>NUCLEOTIDE SEQUENCE</scope>
</reference>
<dbReference type="PROSITE" id="PS00868">
    <property type="entry name" value="CYS_MET_METAB_PP"/>
    <property type="match status" value="1"/>
</dbReference>
<dbReference type="GO" id="GO:0004123">
    <property type="term" value="F:cystathionine gamma-lyase activity"/>
    <property type="evidence" value="ECO:0007669"/>
    <property type="project" value="TreeGrafter"/>
</dbReference>
<dbReference type="GO" id="GO:0019343">
    <property type="term" value="P:cysteine biosynthetic process via cystathionine"/>
    <property type="evidence" value="ECO:0007669"/>
    <property type="project" value="TreeGrafter"/>
</dbReference>
<protein>
    <submittedName>
        <fullName evidence="3">Cys/Met metabolism, pyridoxal phosphate-dependent enzyme</fullName>
    </submittedName>
</protein>
<dbReference type="PANTHER" id="PTHR11808:SF85">
    <property type="entry name" value="CYSTATHIONINE GAMMA-LYASE-RELATED"/>
    <property type="match status" value="1"/>
</dbReference>
<dbReference type="Gene3D" id="3.40.640.10">
    <property type="entry name" value="Type I PLP-dependent aspartate aminotransferase-like (Major domain)"/>
    <property type="match status" value="1"/>
</dbReference>
<dbReference type="InterPro" id="IPR000277">
    <property type="entry name" value="Cys/Met-Metab_PyrdxlP-dep_enz"/>
</dbReference>
<name>T1BPP5_9ZZZZ</name>
<comment type="caution">
    <text evidence="3">The sequence shown here is derived from an EMBL/GenBank/DDBJ whole genome shotgun (WGS) entry which is preliminary data.</text>
</comment>
<dbReference type="AlphaFoldDB" id="T1BPP5"/>
<reference evidence="3" key="2">
    <citation type="journal article" date="2014" name="ISME J.">
        <title>Microbial stratification in low pH oxic and suboxic macroscopic growths along an acid mine drainage.</title>
        <authorList>
            <person name="Mendez-Garcia C."/>
            <person name="Mesa V."/>
            <person name="Sprenger R.R."/>
            <person name="Richter M."/>
            <person name="Diez M.S."/>
            <person name="Solano J."/>
            <person name="Bargiela R."/>
            <person name="Golyshina O.V."/>
            <person name="Manteca A."/>
            <person name="Ramos J.L."/>
            <person name="Gallego J.R."/>
            <person name="Llorente I."/>
            <person name="Martins Dos Santos V.A."/>
            <person name="Jensen O.N."/>
            <person name="Pelaez A.I."/>
            <person name="Sanchez J."/>
            <person name="Ferrer M."/>
        </authorList>
    </citation>
    <scope>NUCLEOTIDE SEQUENCE</scope>
</reference>
<evidence type="ECO:0000256" key="1">
    <source>
        <dbReference type="ARBA" id="ARBA00001933"/>
    </source>
</evidence>
<keyword evidence="2" id="KW-0663">Pyridoxal phosphate</keyword>
<dbReference type="GO" id="GO:0030170">
    <property type="term" value="F:pyridoxal phosphate binding"/>
    <property type="evidence" value="ECO:0007669"/>
    <property type="project" value="InterPro"/>
</dbReference>
<dbReference type="InterPro" id="IPR054542">
    <property type="entry name" value="Cys_met_metab_PP"/>
</dbReference>
<sequence length="239" mass="24879">PTNPTLSLVDLRRWAEAAHRVGALVVVDNTFATPINQRPLDRGADLVVHSATKYLGGHSDLLAGVVVGGADRMRELDPQFALGAPLDPFAGFLLDRSLKTLAVRMERHNAAGAAVTAALAGHPAVRAVHYPGRRDAAEEAIARSQMRGRGGMVALSLRGGASAVPAFLARLRIVQVAASLGGVESLVSVPAETSHRHLTATELAARGIDPGLVRLSLGIEEPADLVRDLGDALDASLGA</sequence>
<dbReference type="EMBL" id="AUZZ01004079">
    <property type="protein sequence ID" value="EQD55214.1"/>
    <property type="molecule type" value="Genomic_DNA"/>
</dbReference>
<gene>
    <name evidence="3" type="ORF">B2A_05843</name>
</gene>
<dbReference type="Pfam" id="PF01053">
    <property type="entry name" value="Cys_Met_Meta_PP"/>
    <property type="match status" value="1"/>
</dbReference>